<dbReference type="CDD" id="cd02947">
    <property type="entry name" value="TRX_family"/>
    <property type="match status" value="1"/>
</dbReference>
<evidence type="ECO:0000256" key="5">
    <source>
        <dbReference type="ARBA" id="ARBA00023284"/>
    </source>
</evidence>
<keyword evidence="12" id="KW-1185">Reference proteome</keyword>
<evidence type="ECO:0000313" key="12">
    <source>
        <dbReference type="Proteomes" id="UP000325155"/>
    </source>
</evidence>
<dbReference type="InterPro" id="IPR013766">
    <property type="entry name" value="Thioredoxin_domain"/>
</dbReference>
<evidence type="ECO:0000256" key="8">
    <source>
        <dbReference type="PIRSR" id="PIRSR000077-1"/>
    </source>
</evidence>
<dbReference type="Pfam" id="PF00085">
    <property type="entry name" value="Thioredoxin"/>
    <property type="match status" value="1"/>
</dbReference>
<evidence type="ECO:0000256" key="9">
    <source>
        <dbReference type="PIRSR" id="PIRSR000077-4"/>
    </source>
</evidence>
<evidence type="ECO:0000256" key="1">
    <source>
        <dbReference type="ARBA" id="ARBA00008987"/>
    </source>
</evidence>
<dbReference type="InterPro" id="IPR005746">
    <property type="entry name" value="Thioredoxin"/>
</dbReference>
<organism evidence="11 12">
    <name type="scientific">Candidatus Cytomitobacter indipagum</name>
    <dbReference type="NCBI Taxonomy" id="2601575"/>
    <lineage>
        <taxon>Bacteria</taxon>
        <taxon>Pseudomonadati</taxon>
        <taxon>Pseudomonadota</taxon>
        <taxon>Alphaproteobacteria</taxon>
        <taxon>Holosporales</taxon>
        <taxon>Holosporaceae</taxon>
        <taxon>Candidatus Cytomitobacter</taxon>
    </lineage>
</organism>
<keyword evidence="2" id="KW-0813">Transport</keyword>
<feature type="disulfide bond" description="Redox-active" evidence="9">
    <location>
        <begin position="28"/>
        <end position="31"/>
    </location>
</feature>
<feature type="site" description="Contributes to redox potential value" evidence="8">
    <location>
        <position position="30"/>
    </location>
</feature>
<keyword evidence="5 9" id="KW-0676">Redox-active center</keyword>
<feature type="active site" description="Nucleophile" evidence="8">
    <location>
        <position position="31"/>
    </location>
</feature>
<reference evidence="11 12" key="1">
    <citation type="submission" date="2019-08" db="EMBL/GenBank/DDBJ databases">
        <title>Highly reduced genomes of protist endosymbionts show evolutionary convergence.</title>
        <authorList>
            <person name="George E."/>
            <person name="Husnik F."/>
            <person name="Tashyreva D."/>
            <person name="Prokopchuk G."/>
            <person name="Horak A."/>
            <person name="Kwong W.K."/>
            <person name="Lukes J."/>
            <person name="Keeling P.J."/>
        </authorList>
    </citation>
    <scope>NUCLEOTIDE SEQUENCE [LARGE SCALE GENOMIC DNA]</scope>
    <source>
        <strain evidence="11">1605</strain>
    </source>
</reference>
<evidence type="ECO:0000256" key="4">
    <source>
        <dbReference type="ARBA" id="ARBA00023157"/>
    </source>
</evidence>
<dbReference type="KEGG" id="cip:FZC35_01105"/>
<dbReference type="AlphaFoldDB" id="A0A5C0UE45"/>
<feature type="domain" description="Thioredoxin" evidence="10">
    <location>
        <begin position="1"/>
        <end position="104"/>
    </location>
</feature>
<dbReference type="EMBL" id="CP043315">
    <property type="protein sequence ID" value="QEK37977.1"/>
    <property type="molecule type" value="Genomic_DNA"/>
</dbReference>
<dbReference type="PRINTS" id="PR00421">
    <property type="entry name" value="THIOREDOXIN"/>
</dbReference>
<comment type="similarity">
    <text evidence="1 7">Belongs to the thioredoxin family.</text>
</comment>
<dbReference type="SUPFAM" id="SSF52833">
    <property type="entry name" value="Thioredoxin-like"/>
    <property type="match status" value="1"/>
</dbReference>
<dbReference type="PIRSF" id="PIRSF000077">
    <property type="entry name" value="Thioredoxin"/>
    <property type="match status" value="1"/>
</dbReference>
<evidence type="ECO:0000259" key="10">
    <source>
        <dbReference type="PROSITE" id="PS51352"/>
    </source>
</evidence>
<protein>
    <recommendedName>
        <fullName evidence="6 7">Thioredoxin</fullName>
    </recommendedName>
</protein>
<dbReference type="GO" id="GO:0015035">
    <property type="term" value="F:protein-disulfide reductase activity"/>
    <property type="evidence" value="ECO:0007669"/>
    <property type="project" value="UniProtKB-UniRule"/>
</dbReference>
<dbReference type="InterPro" id="IPR036249">
    <property type="entry name" value="Thioredoxin-like_sf"/>
</dbReference>
<gene>
    <name evidence="11" type="primary">trxA</name>
    <name evidence="11" type="ORF">FZC35_01105</name>
</gene>
<dbReference type="GO" id="GO:0005737">
    <property type="term" value="C:cytoplasm"/>
    <property type="evidence" value="ECO:0007669"/>
    <property type="project" value="TreeGrafter"/>
</dbReference>
<feature type="site" description="Contributes to redox potential value" evidence="8">
    <location>
        <position position="29"/>
    </location>
</feature>
<dbReference type="PANTHER" id="PTHR45663:SF11">
    <property type="entry name" value="GEO12009P1"/>
    <property type="match status" value="1"/>
</dbReference>
<feature type="site" description="Deprotonates C-terminal active site Cys" evidence="8">
    <location>
        <position position="22"/>
    </location>
</feature>
<sequence length="104" mass="11758">MNVININQENLNKLESGLCVLDFWAQWCGPCLNFSPIFEQVAKESNDGVSFCKINIDEMSSISQNYNVRSIPTLVILKDGKEIDRKTGSMSAEDLQKWINSNID</sequence>
<keyword evidence="4 9" id="KW-1015">Disulfide bond</keyword>
<dbReference type="Gene3D" id="3.40.30.10">
    <property type="entry name" value="Glutaredoxin"/>
    <property type="match status" value="1"/>
</dbReference>
<dbReference type="PROSITE" id="PS51352">
    <property type="entry name" value="THIOREDOXIN_2"/>
    <property type="match status" value="1"/>
</dbReference>
<evidence type="ECO:0000256" key="3">
    <source>
        <dbReference type="ARBA" id="ARBA00022982"/>
    </source>
</evidence>
<dbReference type="Proteomes" id="UP000325155">
    <property type="component" value="Chromosome"/>
</dbReference>
<evidence type="ECO:0000256" key="7">
    <source>
        <dbReference type="PIRNR" id="PIRNR000077"/>
    </source>
</evidence>
<evidence type="ECO:0000256" key="6">
    <source>
        <dbReference type="NCBIfam" id="TIGR01068"/>
    </source>
</evidence>
<dbReference type="PANTHER" id="PTHR45663">
    <property type="entry name" value="GEO12009P1"/>
    <property type="match status" value="1"/>
</dbReference>
<evidence type="ECO:0000256" key="2">
    <source>
        <dbReference type="ARBA" id="ARBA00022448"/>
    </source>
</evidence>
<evidence type="ECO:0000313" key="11">
    <source>
        <dbReference type="EMBL" id="QEK37977.1"/>
    </source>
</evidence>
<dbReference type="RefSeq" id="WP_148980824.1">
    <property type="nucleotide sequence ID" value="NZ_CP043315.1"/>
</dbReference>
<dbReference type="OrthoDB" id="9790390at2"/>
<dbReference type="NCBIfam" id="TIGR01068">
    <property type="entry name" value="thioredoxin"/>
    <property type="match status" value="1"/>
</dbReference>
<keyword evidence="3" id="KW-0249">Electron transport</keyword>
<accession>A0A5C0UE45</accession>
<name>A0A5C0UE45_9PROT</name>
<proteinExistence type="inferred from homology"/>
<dbReference type="PROSITE" id="PS00194">
    <property type="entry name" value="THIOREDOXIN_1"/>
    <property type="match status" value="1"/>
</dbReference>
<dbReference type="InterPro" id="IPR017937">
    <property type="entry name" value="Thioredoxin_CS"/>
</dbReference>
<feature type="active site" description="Nucleophile" evidence="8">
    <location>
        <position position="28"/>
    </location>
</feature>